<feature type="coiled-coil region" evidence="1">
    <location>
        <begin position="221"/>
        <end position="255"/>
    </location>
</feature>
<organism evidence="4 5">
    <name type="scientific">Mesorhizobium ventifaucium</name>
    <dbReference type="NCBI Taxonomy" id="666020"/>
    <lineage>
        <taxon>Bacteria</taxon>
        <taxon>Pseudomonadati</taxon>
        <taxon>Pseudomonadota</taxon>
        <taxon>Alphaproteobacteria</taxon>
        <taxon>Hyphomicrobiales</taxon>
        <taxon>Phyllobacteriaceae</taxon>
        <taxon>Mesorhizobium</taxon>
    </lineage>
</organism>
<evidence type="ECO:0000256" key="2">
    <source>
        <dbReference type="SAM" id="MobiDB-lite"/>
    </source>
</evidence>
<evidence type="ECO:0000313" key="5">
    <source>
        <dbReference type="Proteomes" id="UP001152604"/>
    </source>
</evidence>
<feature type="region of interest" description="Disordered" evidence="2">
    <location>
        <begin position="357"/>
        <end position="388"/>
    </location>
</feature>
<dbReference type="EMBL" id="CAKXZS010000049">
    <property type="protein sequence ID" value="CAH2406635.1"/>
    <property type="molecule type" value="Genomic_DNA"/>
</dbReference>
<keyword evidence="3" id="KW-1133">Transmembrane helix</keyword>
<gene>
    <name evidence="4" type="ORF">MES4922_530025</name>
</gene>
<feature type="transmembrane region" description="Helical" evidence="3">
    <location>
        <begin position="6"/>
        <end position="27"/>
    </location>
</feature>
<evidence type="ECO:0000313" key="4">
    <source>
        <dbReference type="EMBL" id="CAH2406635.1"/>
    </source>
</evidence>
<evidence type="ECO:0000256" key="3">
    <source>
        <dbReference type="SAM" id="Phobius"/>
    </source>
</evidence>
<dbReference type="Gene3D" id="1.10.287.1490">
    <property type="match status" value="1"/>
</dbReference>
<sequence length="388" mass="43606">MIQSVLFFVLGFLCAGFLALMIAPAIWRRAVMLTRKRVEGSMPLTLAEIQAEKDRIRAEFAMSTRRLEMSVKSLREKSAEQLVEIGRGREALKELALERKDKQQALSELEVKGEDLRQRKDQLQLLSDRLAQTEHALEKRVLELKKLEHMYDDASFSSSSRQIELVARESQLQKLADDISVLRGQRKEADRRQQEIAAESKAARDALKAEKKRTGELDRKIERLLATLADREDKLERREKEIVRLREKLKSESVENPSAVRLVGAQVSRADPAVKDDDTQKAIAKLYSDRERLEARLTELARENKKLKTDLAAFEASKSEGGDDARRASAALREQMSDLAAQVVALTAKLDGPESPIAKALAAPNPPGSGERSLADRVRALQKAESVH</sequence>
<keyword evidence="1" id="KW-0175">Coiled coil</keyword>
<comment type="caution">
    <text evidence="4">The sequence shown here is derived from an EMBL/GenBank/DDBJ whole genome shotgun (WGS) entry which is preliminary data.</text>
</comment>
<reference evidence="4" key="1">
    <citation type="submission" date="2022-03" db="EMBL/GenBank/DDBJ databases">
        <authorList>
            <person name="Brunel B."/>
        </authorList>
    </citation>
    <scope>NUCLEOTIDE SEQUENCE</scope>
    <source>
        <strain evidence="4">STM4922sample</strain>
    </source>
</reference>
<evidence type="ECO:0008006" key="6">
    <source>
        <dbReference type="Google" id="ProtNLM"/>
    </source>
</evidence>
<dbReference type="RefSeq" id="WP_254027654.1">
    <property type="nucleotide sequence ID" value="NZ_CAKXZS010000049.1"/>
</dbReference>
<dbReference type="Proteomes" id="UP001152604">
    <property type="component" value="Unassembled WGS sequence"/>
</dbReference>
<evidence type="ECO:0000256" key="1">
    <source>
        <dbReference type="SAM" id="Coils"/>
    </source>
</evidence>
<keyword evidence="3" id="KW-0472">Membrane</keyword>
<keyword evidence="5" id="KW-1185">Reference proteome</keyword>
<feature type="coiled-coil region" evidence="1">
    <location>
        <begin position="283"/>
        <end position="317"/>
    </location>
</feature>
<keyword evidence="3" id="KW-0812">Transmembrane</keyword>
<accession>A0ABN8K8P4</accession>
<protein>
    <recommendedName>
        <fullName evidence="6">Chromosome partitioning protein ParA</fullName>
    </recommendedName>
</protein>
<feature type="coiled-coil region" evidence="1">
    <location>
        <begin position="92"/>
        <end position="136"/>
    </location>
</feature>
<name>A0ABN8K8P4_9HYPH</name>
<proteinExistence type="predicted"/>